<gene>
    <name evidence="4" type="primary">AlNc14C94G5797</name>
    <name evidence="4" type="ORF">ALNC14_065770</name>
</gene>
<reference evidence="4" key="2">
    <citation type="submission" date="2011-02" db="EMBL/GenBank/DDBJ databases">
        <authorList>
            <person name="MacLean D."/>
        </authorList>
    </citation>
    <scope>NUCLEOTIDE SEQUENCE</scope>
</reference>
<protein>
    <submittedName>
        <fullName evidence="4">Uncharacterized protein AlNc14C94G5797</fullName>
    </submittedName>
</protein>
<dbReference type="EMBL" id="FR824139">
    <property type="protein sequence ID" value="CCA20434.1"/>
    <property type="molecule type" value="Genomic_DNA"/>
</dbReference>
<comment type="similarity">
    <text evidence="1">Belongs to the PITHD1 family.</text>
</comment>
<dbReference type="InterPro" id="IPR037047">
    <property type="entry name" value="PITH_dom_sf"/>
</dbReference>
<name>F0WGS0_9STRA</name>
<evidence type="ECO:0000313" key="4">
    <source>
        <dbReference type="EMBL" id="CCA20434.1"/>
    </source>
</evidence>
<dbReference type="InterPro" id="IPR008979">
    <property type="entry name" value="Galactose-bd-like_sf"/>
</dbReference>
<evidence type="ECO:0000259" key="3">
    <source>
        <dbReference type="PROSITE" id="PS51532"/>
    </source>
</evidence>
<dbReference type="PANTHER" id="PTHR12175">
    <property type="entry name" value="AD039 HT014 THIOREDOXIN FAMILY TRP26"/>
    <property type="match status" value="1"/>
</dbReference>
<sequence>MSHCHDEHKETSHGHDHDHEHNDGNGETLYPFIDTTKIEVMNEADINTITYPFKPYHERHDRTRPLSSYFADPELIIYVPFTEVVDIKSICIFGGKDGYHPRDIKLYTNRNDIDFETTIPPLQTLQIAEDYKAEIDYPLEARKFQGVSSITLFITETWCGGQSVIHYIGFKGASKKWRRGPVEAVYESRPMPSDHKIENPSSYPAIS</sequence>
<organism evidence="4">
    <name type="scientific">Albugo laibachii Nc14</name>
    <dbReference type="NCBI Taxonomy" id="890382"/>
    <lineage>
        <taxon>Eukaryota</taxon>
        <taxon>Sar</taxon>
        <taxon>Stramenopiles</taxon>
        <taxon>Oomycota</taxon>
        <taxon>Peronosporomycetes</taxon>
        <taxon>Albuginales</taxon>
        <taxon>Albuginaceae</taxon>
        <taxon>Albugo</taxon>
    </lineage>
</organism>
<reference evidence="4" key="1">
    <citation type="journal article" date="2011" name="PLoS Biol.">
        <title>Gene gain and loss during evolution of obligate parasitism in the white rust pathogen of Arabidopsis thaliana.</title>
        <authorList>
            <person name="Kemen E."/>
            <person name="Gardiner A."/>
            <person name="Schultz-Larsen T."/>
            <person name="Kemen A.C."/>
            <person name="Balmuth A.L."/>
            <person name="Robert-Seilaniantz A."/>
            <person name="Bailey K."/>
            <person name="Holub E."/>
            <person name="Studholme D.J."/>
            <person name="Maclean D."/>
            <person name="Jones J.D."/>
        </authorList>
    </citation>
    <scope>NUCLEOTIDE SEQUENCE</scope>
</reference>
<proteinExistence type="inferred from homology"/>
<dbReference type="AlphaFoldDB" id="F0WGS0"/>
<dbReference type="Gene3D" id="2.60.120.470">
    <property type="entry name" value="PITH domain"/>
    <property type="match status" value="1"/>
</dbReference>
<dbReference type="PROSITE" id="PS51532">
    <property type="entry name" value="PITH"/>
    <property type="match status" value="1"/>
</dbReference>
<feature type="domain" description="PITH" evidence="3">
    <location>
        <begin position="18"/>
        <end position="190"/>
    </location>
</feature>
<evidence type="ECO:0000256" key="2">
    <source>
        <dbReference type="SAM" id="MobiDB-lite"/>
    </source>
</evidence>
<accession>F0WGS0</accession>
<dbReference type="HOGENOM" id="CLU_072377_2_0_1"/>
<dbReference type="GO" id="GO:0005737">
    <property type="term" value="C:cytoplasm"/>
    <property type="evidence" value="ECO:0007669"/>
    <property type="project" value="UniProtKB-ARBA"/>
</dbReference>
<dbReference type="Pfam" id="PF06201">
    <property type="entry name" value="PITH"/>
    <property type="match status" value="1"/>
</dbReference>
<dbReference type="SUPFAM" id="SSF49785">
    <property type="entry name" value="Galactose-binding domain-like"/>
    <property type="match status" value="1"/>
</dbReference>
<feature type="region of interest" description="Disordered" evidence="2">
    <location>
        <begin position="188"/>
        <end position="207"/>
    </location>
</feature>
<dbReference type="InterPro" id="IPR045099">
    <property type="entry name" value="PITH1-like"/>
</dbReference>
<feature type="compositionally biased region" description="Basic and acidic residues" evidence="2">
    <location>
        <begin position="1"/>
        <end position="24"/>
    </location>
</feature>
<feature type="region of interest" description="Disordered" evidence="2">
    <location>
        <begin position="1"/>
        <end position="28"/>
    </location>
</feature>
<evidence type="ECO:0000256" key="1">
    <source>
        <dbReference type="ARBA" id="ARBA00025788"/>
    </source>
</evidence>
<dbReference type="PANTHER" id="PTHR12175:SF1">
    <property type="entry name" value="PITH DOMAIN-CONTAINING PROTEIN 1"/>
    <property type="match status" value="1"/>
</dbReference>
<dbReference type="InterPro" id="IPR010400">
    <property type="entry name" value="PITH_dom"/>
</dbReference>